<dbReference type="GO" id="GO:0005774">
    <property type="term" value="C:vacuolar membrane"/>
    <property type="evidence" value="ECO:0007669"/>
    <property type="project" value="TreeGrafter"/>
</dbReference>
<dbReference type="AlphaFoldDB" id="A0A139IVU3"/>
<evidence type="ECO:0000313" key="6">
    <source>
        <dbReference type="Proteomes" id="UP000073492"/>
    </source>
</evidence>
<dbReference type="InterPro" id="IPR049567">
    <property type="entry name" value="WDR59-like"/>
</dbReference>
<evidence type="ECO:0000256" key="2">
    <source>
        <dbReference type="PROSITE-ProRule" id="PRU00221"/>
    </source>
</evidence>
<evidence type="ECO:0000256" key="1">
    <source>
        <dbReference type="PROSITE-ProRule" id="PRU00175"/>
    </source>
</evidence>
<dbReference type="GO" id="GO:0008270">
    <property type="term" value="F:zinc ion binding"/>
    <property type="evidence" value="ECO:0007669"/>
    <property type="project" value="UniProtKB-KW"/>
</dbReference>
<dbReference type="STRING" id="113226.A0A139IVU3"/>
<gene>
    <name evidence="5" type="ORF">AC579_3556</name>
</gene>
<evidence type="ECO:0000259" key="4">
    <source>
        <dbReference type="PROSITE" id="PS50089"/>
    </source>
</evidence>
<comment type="caution">
    <text evidence="5">The sequence shown here is derived from an EMBL/GenBank/DDBJ whole genome shotgun (WGS) entry which is preliminary data.</text>
</comment>
<protein>
    <recommendedName>
        <fullName evidence="4">RING-type domain-containing protein</fullName>
    </recommendedName>
</protein>
<dbReference type="EMBL" id="LFZO01000002">
    <property type="protein sequence ID" value="KXT18867.1"/>
    <property type="molecule type" value="Genomic_DNA"/>
</dbReference>
<keyword evidence="1" id="KW-0862">Zinc</keyword>
<dbReference type="PROSITE" id="PS50089">
    <property type="entry name" value="ZF_RING_2"/>
    <property type="match status" value="1"/>
</dbReference>
<feature type="repeat" description="WD" evidence="2">
    <location>
        <begin position="99"/>
        <end position="134"/>
    </location>
</feature>
<dbReference type="GO" id="GO:0035591">
    <property type="term" value="F:signaling adaptor activity"/>
    <property type="evidence" value="ECO:0007669"/>
    <property type="project" value="TreeGrafter"/>
</dbReference>
<sequence>MARMVQFDNHLPPSTAAAAAAAAYAVNAHYTAFSDHRGVFVRKLSGPDAYRRLFRYEQDRPWFEPVLAFSASTRNLLAIATALHILIFDVESRTVKYALKGNGRVVTAVAFSNSKSSLLATGHVDGSICVWTLKHPATPLRHLRASASRRACSHVAFSDYDANLIAGCHRDRVSVWSLPSTRPVLLTEAMESALKSVHWFSTQPERVIAISITGSVSIYHVHDAVKSFRTAVPACGLFDDSDDELGAFDALRDLHFKPSIHFNLSFRISQALLVGRNGLIVLPHRAHVLFFVTFMENHNEPTELWRLRLDSQVDCFTLRQRAHVIEVVACFGTDAHAYEIPGPVLDGMRWIPGTYIHDSPVTRESKDKTGALMTSSMRPELSLYQRIARPPTPSISAKESSPQPLHQPIPRNTATYKVYSESSRSATPTPRSMTSSLELPKPANVEEEHDSPMPFLSPSIPAKKASPAPLLTPLNEPVRLPPRSSFDSITSSVDHDSDSDDEAFAEIMQGSASFLPGGVNVPLPRTCGAAFAPNGQVLTFFPSKMRPSSATENAMIPYQGGLSRLQSREVQQLFHGFGNLIRADADHWDTMVTEGQGENGASVESDLRHTTLDSEILWPAKVSPAKPTSMSLAVKQKVFVAVRELRPELQPDRILAEQYRILPDRHESISDMCFSHAAAAEDVGLDEVSDLWRLLALIIESRSVVDPLLPGSGGEPLRSHLLQTPILSRNPSAASSYVGRPTRPALAILSWSRHPMGKAWALAQILQWAERRGDIQLLAHVSALMLQASEALGRSVQSLNNRDSREADSAENYLGEFASAKIHPLKLPPRTPILRAGAEFVDHISQDDSLIKTRSQASSREPSQPPTPYLDSSSSTPPLGLPYFHTAGTNLSASGSVSPETHRTSFSSAAKYYAQTITDKLSSYGSSPPLKKMQNDGPGANELSSSLPNNTPGSWSKSVSFASTTDTARHSQRSLGVAQEDDDYDSDKTIDDASLPQTPKLPTGVMVKSTNGLFWDEPATSFGTAFLPDQHNEQSQLWRESYAEQLRAWDFLLEAAELENIAGERRAAPDGNYPRGSAVKPHIDDRQRHATCGICFCVIQAAEHMCSACLHTMHLDCLDKMLLALGETKYTCPTGCGCDCTAETDVSYGLTDGESPPSSASLAEEVPLQPPFVKKKSLTDPRFLRDKLQGESW</sequence>
<feature type="compositionally biased region" description="Polar residues" evidence="3">
    <location>
        <begin position="419"/>
        <end position="437"/>
    </location>
</feature>
<feature type="region of interest" description="Disordered" evidence="3">
    <location>
        <begin position="391"/>
        <end position="412"/>
    </location>
</feature>
<dbReference type="InterPro" id="IPR036322">
    <property type="entry name" value="WD40_repeat_dom_sf"/>
</dbReference>
<keyword evidence="1" id="KW-0863">Zinc-finger</keyword>
<dbReference type="PANTHER" id="PTHR46170:SF1">
    <property type="entry name" value="GATOR COMPLEX PROTEIN WDR59"/>
    <property type="match status" value="1"/>
</dbReference>
<dbReference type="InterPro" id="IPR015943">
    <property type="entry name" value="WD40/YVTN_repeat-like_dom_sf"/>
</dbReference>
<feature type="region of interest" description="Disordered" evidence="3">
    <location>
        <begin position="850"/>
        <end position="886"/>
    </location>
</feature>
<dbReference type="PANTHER" id="PTHR46170">
    <property type="entry name" value="GATOR COMPLEX PROTEIN WDR59"/>
    <property type="match status" value="1"/>
</dbReference>
<feature type="region of interest" description="Disordered" evidence="3">
    <location>
        <begin position="923"/>
        <end position="1003"/>
    </location>
</feature>
<proteinExistence type="predicted"/>
<evidence type="ECO:0000256" key="3">
    <source>
        <dbReference type="SAM" id="MobiDB-lite"/>
    </source>
</evidence>
<dbReference type="GO" id="GO:0034198">
    <property type="term" value="P:cellular response to amino acid starvation"/>
    <property type="evidence" value="ECO:0007669"/>
    <property type="project" value="TreeGrafter"/>
</dbReference>
<evidence type="ECO:0000313" key="5">
    <source>
        <dbReference type="EMBL" id="KXT18867.1"/>
    </source>
</evidence>
<dbReference type="GO" id="GO:1904263">
    <property type="term" value="P:positive regulation of TORC1 signaling"/>
    <property type="evidence" value="ECO:0007669"/>
    <property type="project" value="TreeGrafter"/>
</dbReference>
<feature type="domain" description="RING-type" evidence="4">
    <location>
        <begin position="1092"/>
        <end position="1133"/>
    </location>
</feature>
<name>A0A139IVU3_9PEZI</name>
<keyword evidence="2" id="KW-0853">WD repeat</keyword>
<dbReference type="SMART" id="SM00320">
    <property type="entry name" value="WD40"/>
    <property type="match status" value="3"/>
</dbReference>
<dbReference type="PROSITE" id="PS50082">
    <property type="entry name" value="WD_REPEATS_2"/>
    <property type="match status" value="1"/>
</dbReference>
<accession>A0A139IVU3</accession>
<reference evidence="5 6" key="1">
    <citation type="submission" date="2015-07" db="EMBL/GenBank/DDBJ databases">
        <title>Comparative genomics of the Sigatoka disease complex on banana suggests a link between parallel evolutionary changes in Pseudocercospora fijiensis and Pseudocercospora eumusae and increased virulence on the banana host.</title>
        <authorList>
            <person name="Chang T.-C."/>
            <person name="Salvucci A."/>
            <person name="Crous P.W."/>
            <person name="Stergiopoulos I."/>
        </authorList>
    </citation>
    <scope>NUCLEOTIDE SEQUENCE [LARGE SCALE GENOMIC DNA]</scope>
    <source>
        <strain evidence="5 6">CBS 116634</strain>
    </source>
</reference>
<dbReference type="InterPro" id="IPR001680">
    <property type="entry name" value="WD40_rpt"/>
</dbReference>
<dbReference type="InterPro" id="IPR001841">
    <property type="entry name" value="Znf_RING"/>
</dbReference>
<dbReference type="SUPFAM" id="SSF57850">
    <property type="entry name" value="RING/U-box"/>
    <property type="match status" value="1"/>
</dbReference>
<feature type="compositionally biased region" description="Polar residues" evidence="3">
    <location>
        <begin position="942"/>
        <end position="966"/>
    </location>
</feature>
<keyword evidence="1" id="KW-0479">Metal-binding</keyword>
<dbReference type="OrthoDB" id="311712at2759"/>
<dbReference type="Proteomes" id="UP000073492">
    <property type="component" value="Unassembled WGS sequence"/>
</dbReference>
<organism evidence="5 6">
    <name type="scientific">Pseudocercospora musae</name>
    <dbReference type="NCBI Taxonomy" id="113226"/>
    <lineage>
        <taxon>Eukaryota</taxon>
        <taxon>Fungi</taxon>
        <taxon>Dikarya</taxon>
        <taxon>Ascomycota</taxon>
        <taxon>Pezizomycotina</taxon>
        <taxon>Dothideomycetes</taxon>
        <taxon>Dothideomycetidae</taxon>
        <taxon>Mycosphaerellales</taxon>
        <taxon>Mycosphaerellaceae</taxon>
        <taxon>Pseudocercospora</taxon>
    </lineage>
</organism>
<feature type="region of interest" description="Disordered" evidence="3">
    <location>
        <begin position="443"/>
        <end position="498"/>
    </location>
</feature>
<keyword evidence="6" id="KW-1185">Reference proteome</keyword>
<feature type="compositionally biased region" description="Polar residues" evidence="3">
    <location>
        <begin position="394"/>
        <end position="412"/>
    </location>
</feature>
<feature type="compositionally biased region" description="Low complexity" evidence="3">
    <location>
        <begin position="456"/>
        <end position="474"/>
    </location>
</feature>
<feature type="region of interest" description="Disordered" evidence="3">
    <location>
        <begin position="419"/>
        <end position="438"/>
    </location>
</feature>
<dbReference type="GO" id="GO:0035859">
    <property type="term" value="C:Seh1-associated complex"/>
    <property type="evidence" value="ECO:0007669"/>
    <property type="project" value="TreeGrafter"/>
</dbReference>
<dbReference type="Gene3D" id="2.130.10.10">
    <property type="entry name" value="YVTN repeat-like/Quinoprotein amine dehydrogenase"/>
    <property type="match status" value="1"/>
</dbReference>
<feature type="compositionally biased region" description="Polar residues" evidence="3">
    <location>
        <begin position="852"/>
        <end position="862"/>
    </location>
</feature>
<dbReference type="SUPFAM" id="SSF50978">
    <property type="entry name" value="WD40 repeat-like"/>
    <property type="match status" value="1"/>
</dbReference>